<name>A0A7I9V7G1_9ACTN</name>
<dbReference type="PRINTS" id="PR00455">
    <property type="entry name" value="HTHTETR"/>
</dbReference>
<dbReference type="PANTHER" id="PTHR30055">
    <property type="entry name" value="HTH-TYPE TRANSCRIPTIONAL REGULATOR RUTR"/>
    <property type="match status" value="1"/>
</dbReference>
<evidence type="ECO:0000313" key="5">
    <source>
        <dbReference type="Proteomes" id="UP000444960"/>
    </source>
</evidence>
<feature type="domain" description="HTH tetR-type" evidence="3">
    <location>
        <begin position="4"/>
        <end position="64"/>
    </location>
</feature>
<keyword evidence="5" id="KW-1185">Reference proteome</keyword>
<dbReference type="GO" id="GO:0000976">
    <property type="term" value="F:transcription cis-regulatory region binding"/>
    <property type="evidence" value="ECO:0007669"/>
    <property type="project" value="TreeGrafter"/>
</dbReference>
<dbReference type="PANTHER" id="PTHR30055:SF235">
    <property type="entry name" value="TRANSCRIPTIONAL REGULATORY PROTEIN"/>
    <property type="match status" value="1"/>
</dbReference>
<dbReference type="RefSeq" id="WP_161895131.1">
    <property type="nucleotide sequence ID" value="NZ_BJOV01000003.1"/>
</dbReference>
<sequence length="191" mass="21232">MATDVTRTRLLDAAERILVDTPYEQLRVRAVCTEAGVNPAAVHYHFGSREGLVTTLLQDRLGPVWAEPLDDISDRDTSVREIVDAILEPIGRLASEPELAQHLRLLGRFVMTHGELDWTGTWFRTQAWVALLTRAIDVDEATARRRWRFTFTVLMTELSAPSTPSPATIAALADFLTAGLTGPSPSRKDPR</sequence>
<proteinExistence type="predicted"/>
<dbReference type="GO" id="GO:0003700">
    <property type="term" value="F:DNA-binding transcription factor activity"/>
    <property type="evidence" value="ECO:0007669"/>
    <property type="project" value="TreeGrafter"/>
</dbReference>
<dbReference type="PROSITE" id="PS50977">
    <property type="entry name" value="HTH_TETR_2"/>
    <property type="match status" value="1"/>
</dbReference>
<dbReference type="AlphaFoldDB" id="A0A7I9V7G1"/>
<evidence type="ECO:0000256" key="2">
    <source>
        <dbReference type="PROSITE-ProRule" id="PRU00335"/>
    </source>
</evidence>
<dbReference type="OrthoDB" id="2356263at2"/>
<evidence type="ECO:0000259" key="3">
    <source>
        <dbReference type="PROSITE" id="PS50977"/>
    </source>
</evidence>
<keyword evidence="1 2" id="KW-0238">DNA-binding</keyword>
<dbReference type="Proteomes" id="UP000444960">
    <property type="component" value="Unassembled WGS sequence"/>
</dbReference>
<dbReference type="InterPro" id="IPR009057">
    <property type="entry name" value="Homeodomain-like_sf"/>
</dbReference>
<reference evidence="5" key="1">
    <citation type="submission" date="2019-06" db="EMBL/GenBank/DDBJ databases">
        <title>Gordonia isolated from sludge of a wastewater treatment plant.</title>
        <authorList>
            <person name="Tamura T."/>
            <person name="Aoyama K."/>
            <person name="Kang Y."/>
            <person name="Saito S."/>
            <person name="Akiyama N."/>
            <person name="Yazawa K."/>
            <person name="Gonoi T."/>
            <person name="Mikami Y."/>
        </authorList>
    </citation>
    <scope>NUCLEOTIDE SEQUENCE [LARGE SCALE GENOMIC DNA]</scope>
    <source>
        <strain evidence="5">NBRC 107696</strain>
    </source>
</reference>
<dbReference type="InterPro" id="IPR001647">
    <property type="entry name" value="HTH_TetR"/>
</dbReference>
<organism evidence="4 5">
    <name type="scientific">Gordonia spumicola</name>
    <dbReference type="NCBI Taxonomy" id="589161"/>
    <lineage>
        <taxon>Bacteria</taxon>
        <taxon>Bacillati</taxon>
        <taxon>Actinomycetota</taxon>
        <taxon>Actinomycetes</taxon>
        <taxon>Mycobacteriales</taxon>
        <taxon>Gordoniaceae</taxon>
        <taxon>Gordonia</taxon>
    </lineage>
</organism>
<dbReference type="Pfam" id="PF00440">
    <property type="entry name" value="TetR_N"/>
    <property type="match status" value="1"/>
</dbReference>
<protein>
    <recommendedName>
        <fullName evidence="3">HTH tetR-type domain-containing protein</fullName>
    </recommendedName>
</protein>
<gene>
    <name evidence="4" type="ORF">nbrc107696_17710</name>
</gene>
<evidence type="ECO:0000256" key="1">
    <source>
        <dbReference type="ARBA" id="ARBA00023125"/>
    </source>
</evidence>
<dbReference type="SUPFAM" id="SSF46689">
    <property type="entry name" value="Homeodomain-like"/>
    <property type="match status" value="1"/>
</dbReference>
<dbReference type="Gene3D" id="1.10.357.10">
    <property type="entry name" value="Tetracycline Repressor, domain 2"/>
    <property type="match status" value="1"/>
</dbReference>
<comment type="caution">
    <text evidence="4">The sequence shown here is derived from an EMBL/GenBank/DDBJ whole genome shotgun (WGS) entry which is preliminary data.</text>
</comment>
<evidence type="ECO:0000313" key="4">
    <source>
        <dbReference type="EMBL" id="GEE01325.1"/>
    </source>
</evidence>
<dbReference type="InterPro" id="IPR050109">
    <property type="entry name" value="HTH-type_TetR-like_transc_reg"/>
</dbReference>
<accession>A0A7I9V7G1</accession>
<dbReference type="EMBL" id="BJOV01000003">
    <property type="protein sequence ID" value="GEE01325.1"/>
    <property type="molecule type" value="Genomic_DNA"/>
</dbReference>
<feature type="DNA-binding region" description="H-T-H motif" evidence="2">
    <location>
        <begin position="27"/>
        <end position="46"/>
    </location>
</feature>